<keyword evidence="3" id="KW-0547">Nucleotide-binding</keyword>
<dbReference type="SUPFAM" id="SSF50331">
    <property type="entry name" value="MOP-like"/>
    <property type="match status" value="1"/>
</dbReference>
<evidence type="ECO:0000259" key="5">
    <source>
        <dbReference type="PROSITE" id="PS50893"/>
    </source>
</evidence>
<dbReference type="Proteomes" id="UP000332515">
    <property type="component" value="Unassembled WGS sequence"/>
</dbReference>
<dbReference type="PROSITE" id="PS50893">
    <property type="entry name" value="ABC_TRANSPORTER_2"/>
    <property type="match status" value="1"/>
</dbReference>
<feature type="domain" description="ABC transporter" evidence="5">
    <location>
        <begin position="6"/>
        <end position="238"/>
    </location>
</feature>
<dbReference type="InterPro" id="IPR008995">
    <property type="entry name" value="Mo/tungstate-bd_C_term_dom"/>
</dbReference>
<dbReference type="InterPro" id="IPR013611">
    <property type="entry name" value="Transp-assoc_OB_typ2"/>
</dbReference>
<evidence type="ECO:0000256" key="4">
    <source>
        <dbReference type="ARBA" id="ARBA00022840"/>
    </source>
</evidence>
<dbReference type="GO" id="GO:0015847">
    <property type="term" value="P:putrescine transport"/>
    <property type="evidence" value="ECO:0007669"/>
    <property type="project" value="UniProtKB-ARBA"/>
</dbReference>
<evidence type="ECO:0000256" key="1">
    <source>
        <dbReference type="ARBA" id="ARBA00005417"/>
    </source>
</evidence>
<dbReference type="SMART" id="SM00382">
    <property type="entry name" value="AAA"/>
    <property type="match status" value="1"/>
</dbReference>
<keyword evidence="2" id="KW-0813">Transport</keyword>
<dbReference type="RefSeq" id="WP_153488236.1">
    <property type="nucleotide sequence ID" value="NZ_VWNA01000002.1"/>
</dbReference>
<dbReference type="InterPro" id="IPR027417">
    <property type="entry name" value="P-loop_NTPase"/>
</dbReference>
<dbReference type="InterPro" id="IPR003593">
    <property type="entry name" value="AAA+_ATPase"/>
</dbReference>
<dbReference type="InterPro" id="IPR050093">
    <property type="entry name" value="ABC_SmlMolc_Importer"/>
</dbReference>
<accession>A0A6A7YAX9</accession>
<evidence type="ECO:0000256" key="3">
    <source>
        <dbReference type="ARBA" id="ARBA00022741"/>
    </source>
</evidence>
<keyword evidence="4 6" id="KW-0067">ATP-binding</keyword>
<evidence type="ECO:0000313" key="7">
    <source>
        <dbReference type="Proteomes" id="UP000332515"/>
    </source>
</evidence>
<keyword evidence="7" id="KW-1185">Reference proteome</keyword>
<gene>
    <name evidence="6" type="ORF">F0357_19610</name>
</gene>
<dbReference type="PANTHER" id="PTHR42781">
    <property type="entry name" value="SPERMIDINE/PUTRESCINE IMPORT ATP-BINDING PROTEIN POTA"/>
    <property type="match status" value="1"/>
</dbReference>
<comment type="similarity">
    <text evidence="1">Belongs to the ABC transporter superfamily.</text>
</comment>
<dbReference type="Pfam" id="PF00005">
    <property type="entry name" value="ABC_tran"/>
    <property type="match status" value="1"/>
</dbReference>
<sequence>MTDAIVALEGVRKTYGSFTALEGLDLTIRPGEFVTLLGPSGCGKTTTLRLIAGFETPDAGRVRIAGEDVTEAAPYRRAVNTVFQDYALFPHMSVAENVAYGLSVKANRIPKSERAARVADALSMVGLADLGGRMPGQLSGGQRQRVAMARALVRRPKVLLLDEPLSALDVKLRHSMQVELKHLHQKIGITFVMVTHDQEEALVLSDRVIVMHAGRIVQQGTPQSLYDRPASPYVADFIGSANLLRGRISRVAGDEVAVDFGAVGTLAGRALAPLAVGDAAIVAIRPERLQPAAGDQGLAADVVAHLFHGSNLMLEATCAAAAKPVFAAIQRRSSEIAAELPGAGARIRLAPTSPNDVLVYPEGQA</sequence>
<name>A0A6A7YAX9_9HYPH</name>
<organism evidence="6 7">
    <name type="scientific">Segnochrobactrum spirostomi</name>
    <dbReference type="NCBI Taxonomy" id="2608987"/>
    <lineage>
        <taxon>Bacteria</taxon>
        <taxon>Pseudomonadati</taxon>
        <taxon>Pseudomonadota</taxon>
        <taxon>Alphaproteobacteria</taxon>
        <taxon>Hyphomicrobiales</taxon>
        <taxon>Segnochrobactraceae</taxon>
        <taxon>Segnochrobactrum</taxon>
    </lineage>
</organism>
<comment type="caution">
    <text evidence="6">The sequence shown here is derived from an EMBL/GenBank/DDBJ whole genome shotgun (WGS) entry which is preliminary data.</text>
</comment>
<dbReference type="InterPro" id="IPR003439">
    <property type="entry name" value="ABC_transporter-like_ATP-bd"/>
</dbReference>
<dbReference type="Gene3D" id="2.40.50.100">
    <property type="match status" value="1"/>
</dbReference>
<proteinExistence type="inferred from homology"/>
<dbReference type="Gene3D" id="3.40.50.300">
    <property type="entry name" value="P-loop containing nucleotide triphosphate hydrolases"/>
    <property type="match status" value="1"/>
</dbReference>
<dbReference type="GO" id="GO:0005524">
    <property type="term" value="F:ATP binding"/>
    <property type="evidence" value="ECO:0007669"/>
    <property type="project" value="UniProtKB-KW"/>
</dbReference>
<reference evidence="6 7" key="1">
    <citation type="submission" date="2019-09" db="EMBL/GenBank/DDBJ databases">
        <title>Segnochrobactrum spirostomi gen. nov., sp. nov., isolated from the ciliate Spirostomum cf. yagiui and description of a novel family, Segnochrobactraceae fam. nov. within the order Rhizobiales of the class Alphaproteobacteria.</title>
        <authorList>
            <person name="Akter S."/>
            <person name="Shazib S.U.A."/>
            <person name="Shin M.K."/>
        </authorList>
    </citation>
    <scope>NUCLEOTIDE SEQUENCE [LARGE SCALE GENOMIC DNA]</scope>
    <source>
        <strain evidence="6 7">Sp-1</strain>
    </source>
</reference>
<dbReference type="InterPro" id="IPR017871">
    <property type="entry name" value="ABC_transporter-like_CS"/>
</dbReference>
<dbReference type="Pfam" id="PF08402">
    <property type="entry name" value="TOBE_2"/>
    <property type="match status" value="1"/>
</dbReference>
<protein>
    <submittedName>
        <fullName evidence="6">ABC transporter ATP-binding protein</fullName>
    </submittedName>
</protein>
<evidence type="ECO:0000256" key="2">
    <source>
        <dbReference type="ARBA" id="ARBA00022448"/>
    </source>
</evidence>
<dbReference type="GO" id="GO:0016887">
    <property type="term" value="F:ATP hydrolysis activity"/>
    <property type="evidence" value="ECO:0007669"/>
    <property type="project" value="InterPro"/>
</dbReference>
<evidence type="ECO:0000313" key="6">
    <source>
        <dbReference type="EMBL" id="MQT14822.1"/>
    </source>
</evidence>
<dbReference type="GO" id="GO:0043190">
    <property type="term" value="C:ATP-binding cassette (ABC) transporter complex"/>
    <property type="evidence" value="ECO:0007669"/>
    <property type="project" value="InterPro"/>
</dbReference>
<dbReference type="EMBL" id="VWNA01000002">
    <property type="protein sequence ID" value="MQT14822.1"/>
    <property type="molecule type" value="Genomic_DNA"/>
</dbReference>
<dbReference type="GO" id="GO:0022857">
    <property type="term" value="F:transmembrane transporter activity"/>
    <property type="evidence" value="ECO:0007669"/>
    <property type="project" value="InterPro"/>
</dbReference>
<dbReference type="SUPFAM" id="SSF52540">
    <property type="entry name" value="P-loop containing nucleoside triphosphate hydrolases"/>
    <property type="match status" value="1"/>
</dbReference>
<dbReference type="AlphaFoldDB" id="A0A6A7YAX9"/>
<dbReference type="PANTHER" id="PTHR42781:SF4">
    <property type="entry name" value="SPERMIDINE_PUTRESCINE IMPORT ATP-BINDING PROTEIN POTA"/>
    <property type="match status" value="1"/>
</dbReference>
<dbReference type="FunFam" id="3.40.50.300:FF:000133">
    <property type="entry name" value="Spermidine/putrescine import ATP-binding protein PotA"/>
    <property type="match status" value="1"/>
</dbReference>
<dbReference type="PROSITE" id="PS00211">
    <property type="entry name" value="ABC_TRANSPORTER_1"/>
    <property type="match status" value="1"/>
</dbReference>